<dbReference type="GO" id="GO:0000271">
    <property type="term" value="P:polysaccharide biosynthetic process"/>
    <property type="evidence" value="ECO:0007669"/>
    <property type="project" value="InterPro"/>
</dbReference>
<feature type="transmembrane region" description="Helical" evidence="6">
    <location>
        <begin position="12"/>
        <end position="31"/>
    </location>
</feature>
<accession>A0A0W0ZD35</accession>
<name>A0A0W0ZD35_9GAMM</name>
<comment type="subcellular location">
    <subcellularLocation>
        <location evidence="1">Membrane</location>
        <topology evidence="1">Multi-pass membrane protein</topology>
    </subcellularLocation>
</comment>
<keyword evidence="9" id="KW-1185">Reference proteome</keyword>
<feature type="transmembrane region" description="Helical" evidence="6">
    <location>
        <begin position="109"/>
        <end position="130"/>
    </location>
</feature>
<dbReference type="PATRIC" id="fig|947033.5.peg.3500"/>
<dbReference type="AlphaFoldDB" id="A0A0W0ZD35"/>
<dbReference type="PANTHER" id="PTHR38459">
    <property type="entry name" value="PROPHAGE BACTOPRENOL-LINKED GLUCOSE TRANSLOCASE HOMOLOG"/>
    <property type="match status" value="1"/>
</dbReference>
<keyword evidence="5 6" id="KW-0472">Membrane</keyword>
<comment type="caution">
    <text evidence="8">The sequence shown here is derived from an EMBL/GenBank/DDBJ whole genome shotgun (WGS) entry which is preliminary data.</text>
</comment>
<dbReference type="RefSeq" id="WP_058512105.1">
    <property type="nucleotide sequence ID" value="NZ_LNYY01000021.1"/>
</dbReference>
<dbReference type="Pfam" id="PF04138">
    <property type="entry name" value="GtrA_DPMS_TM"/>
    <property type="match status" value="1"/>
</dbReference>
<dbReference type="STRING" id="947033.Lste_3291"/>
<evidence type="ECO:0000256" key="2">
    <source>
        <dbReference type="ARBA" id="ARBA00009399"/>
    </source>
</evidence>
<protein>
    <submittedName>
        <fullName evidence="8">GtrA-like protein</fullName>
    </submittedName>
</protein>
<feature type="transmembrane region" description="Helical" evidence="6">
    <location>
        <begin position="72"/>
        <end position="97"/>
    </location>
</feature>
<evidence type="ECO:0000256" key="1">
    <source>
        <dbReference type="ARBA" id="ARBA00004141"/>
    </source>
</evidence>
<feature type="domain" description="GtrA/DPMS transmembrane" evidence="7">
    <location>
        <begin position="13"/>
        <end position="132"/>
    </location>
</feature>
<dbReference type="EMBL" id="LNYY01000021">
    <property type="protein sequence ID" value="KTD67085.1"/>
    <property type="molecule type" value="Genomic_DNA"/>
</dbReference>
<gene>
    <name evidence="8" type="ORF">Lste_3291</name>
</gene>
<organism evidence="8 9">
    <name type="scientific">Legionella steelei</name>
    <dbReference type="NCBI Taxonomy" id="947033"/>
    <lineage>
        <taxon>Bacteria</taxon>
        <taxon>Pseudomonadati</taxon>
        <taxon>Pseudomonadota</taxon>
        <taxon>Gammaproteobacteria</taxon>
        <taxon>Legionellales</taxon>
        <taxon>Legionellaceae</taxon>
        <taxon>Legionella</taxon>
    </lineage>
</organism>
<dbReference type="InterPro" id="IPR051401">
    <property type="entry name" value="GtrA_CellWall_Glycosyl"/>
</dbReference>
<dbReference type="OrthoDB" id="7060875at2"/>
<keyword evidence="3 6" id="KW-0812">Transmembrane</keyword>
<evidence type="ECO:0000313" key="9">
    <source>
        <dbReference type="Proteomes" id="UP000054926"/>
    </source>
</evidence>
<evidence type="ECO:0000256" key="3">
    <source>
        <dbReference type="ARBA" id="ARBA00022692"/>
    </source>
</evidence>
<evidence type="ECO:0000313" key="8">
    <source>
        <dbReference type="EMBL" id="KTD67085.1"/>
    </source>
</evidence>
<evidence type="ECO:0000259" key="7">
    <source>
        <dbReference type="Pfam" id="PF04138"/>
    </source>
</evidence>
<sequence length="136" mass="15671">MIHHFRSKQFIGFLMVGLISLIINFFSRIIYNYSFSFSTSIILAYVTGMIAAFTLGKLFVFKNSQQTLTRSIIFFILVNLVGMLQTWFFSLLLAYYVLPALNVQSHTRVIAHLLGLTTPMFTSFLGHKFFTFRESS</sequence>
<dbReference type="Proteomes" id="UP000054926">
    <property type="component" value="Unassembled WGS sequence"/>
</dbReference>
<keyword evidence="4 6" id="KW-1133">Transmembrane helix</keyword>
<evidence type="ECO:0000256" key="5">
    <source>
        <dbReference type="ARBA" id="ARBA00023136"/>
    </source>
</evidence>
<reference evidence="8 9" key="1">
    <citation type="submission" date="2015-11" db="EMBL/GenBank/DDBJ databases">
        <title>Genomic analysis of 38 Legionella species identifies large and diverse effector repertoires.</title>
        <authorList>
            <person name="Burstein D."/>
            <person name="Amaro F."/>
            <person name="Zusman T."/>
            <person name="Lifshitz Z."/>
            <person name="Cohen O."/>
            <person name="Gilbert J.A."/>
            <person name="Pupko T."/>
            <person name="Shuman H.A."/>
            <person name="Segal G."/>
        </authorList>
    </citation>
    <scope>NUCLEOTIDE SEQUENCE [LARGE SCALE GENOMIC DNA]</scope>
    <source>
        <strain evidence="8 9">IMVS3376</strain>
    </source>
</reference>
<proteinExistence type="inferred from homology"/>
<evidence type="ECO:0000256" key="6">
    <source>
        <dbReference type="SAM" id="Phobius"/>
    </source>
</evidence>
<feature type="transmembrane region" description="Helical" evidence="6">
    <location>
        <begin position="37"/>
        <end position="60"/>
    </location>
</feature>
<dbReference type="InterPro" id="IPR007267">
    <property type="entry name" value="GtrA_DPMS_TM"/>
</dbReference>
<evidence type="ECO:0000256" key="4">
    <source>
        <dbReference type="ARBA" id="ARBA00022989"/>
    </source>
</evidence>
<dbReference type="PANTHER" id="PTHR38459:SF1">
    <property type="entry name" value="PROPHAGE BACTOPRENOL-LINKED GLUCOSE TRANSLOCASE HOMOLOG"/>
    <property type="match status" value="1"/>
</dbReference>
<dbReference type="GO" id="GO:0005886">
    <property type="term" value="C:plasma membrane"/>
    <property type="evidence" value="ECO:0007669"/>
    <property type="project" value="TreeGrafter"/>
</dbReference>
<comment type="similarity">
    <text evidence="2">Belongs to the GtrA family.</text>
</comment>